<dbReference type="InterPro" id="IPR036864">
    <property type="entry name" value="Zn2-C6_fun-type_DNA-bd_sf"/>
</dbReference>
<dbReference type="PROSITE" id="PS50048">
    <property type="entry name" value="ZN2_CY6_FUNGAL_2"/>
    <property type="match status" value="1"/>
</dbReference>
<dbReference type="PANTHER" id="PTHR38791:SF1">
    <property type="entry name" value="TRANSCRIPTION FACTOR, PUTATIVE-RELATED"/>
    <property type="match status" value="1"/>
</dbReference>
<evidence type="ECO:0000259" key="3">
    <source>
        <dbReference type="PROSITE" id="PS50048"/>
    </source>
</evidence>
<feature type="domain" description="Zn(2)-C6 fungal-type" evidence="3">
    <location>
        <begin position="10"/>
        <end position="38"/>
    </location>
</feature>
<dbReference type="SUPFAM" id="SSF57701">
    <property type="entry name" value="Zn2/Cys6 DNA-binding domain"/>
    <property type="match status" value="1"/>
</dbReference>
<dbReference type="InterPro" id="IPR001138">
    <property type="entry name" value="Zn2Cys6_DnaBD"/>
</dbReference>
<reference evidence="4" key="1">
    <citation type="journal article" date="2018" name="Sci. Rep.">
        <title>Characterisation of pathogen-specific regions and novel effector candidates in Fusarium oxysporum f. sp. cepae.</title>
        <authorList>
            <person name="Armitage A.D."/>
            <person name="Taylor A."/>
            <person name="Sobczyk M.K."/>
            <person name="Baxter L."/>
            <person name="Greenfield B.P."/>
            <person name="Bates H.J."/>
            <person name="Wilson F."/>
            <person name="Jackson A.C."/>
            <person name="Ott S."/>
            <person name="Harrison R.J."/>
            <person name="Clarkson J.P."/>
        </authorList>
    </citation>
    <scope>NUCLEOTIDE SEQUENCE [LARGE SCALE GENOMIC DNA]</scope>
    <source>
        <strain evidence="4">FoC_Fus2</strain>
    </source>
</reference>
<dbReference type="Pfam" id="PF00172">
    <property type="entry name" value="Zn_clus"/>
    <property type="match status" value="1"/>
</dbReference>
<dbReference type="PROSITE" id="PS00463">
    <property type="entry name" value="ZN2_CY6_FUNGAL_1"/>
    <property type="match status" value="1"/>
</dbReference>
<evidence type="ECO:0000256" key="1">
    <source>
        <dbReference type="ARBA" id="ARBA00023242"/>
    </source>
</evidence>
<organism evidence="4">
    <name type="scientific">Fusarium oxysporum f. sp. cepae</name>
    <dbReference type="NCBI Taxonomy" id="396571"/>
    <lineage>
        <taxon>Eukaryota</taxon>
        <taxon>Fungi</taxon>
        <taxon>Dikarya</taxon>
        <taxon>Ascomycota</taxon>
        <taxon>Pezizomycotina</taxon>
        <taxon>Sordariomycetes</taxon>
        <taxon>Hypocreomycetidae</taxon>
        <taxon>Hypocreales</taxon>
        <taxon>Nectriaceae</taxon>
        <taxon>Fusarium</taxon>
        <taxon>Fusarium oxysporum species complex</taxon>
    </lineage>
</organism>
<dbReference type="GO" id="GO:0008270">
    <property type="term" value="F:zinc ion binding"/>
    <property type="evidence" value="ECO:0007669"/>
    <property type="project" value="InterPro"/>
</dbReference>
<dbReference type="Gene3D" id="4.10.240.10">
    <property type="entry name" value="Zn(2)-C6 fungal-type DNA-binding domain"/>
    <property type="match status" value="1"/>
</dbReference>
<name>A0A3L6N7A2_FUSOX</name>
<keyword evidence="1" id="KW-0539">Nucleus</keyword>
<dbReference type="CDD" id="cd00067">
    <property type="entry name" value="GAL4"/>
    <property type="match status" value="1"/>
</dbReference>
<sequence length="507" mass="56312">MGYTGKPSTACLPCRQKRRKCDHAMPGCSQCLRQKIQCPGYETDWDLRFRDETIFLTTGTSKRKANQAAKRSTPSPPNFPSRAINIPTADTALSYFMVSYIDSTVYGSYLPQLYTEAISQKPGQDAFVTTIRAASMAALAKRHQSRETLGMALKEFSTALAQTNASLADPSTATLNATLGAVLTMGLFESIVSTGKENIDNWTAHTLGTIALLRLRGLEQFSDLLGRRMCIHAAYNIRVSCISRAVEVPKDLIKLEEDFYKAFNFPRAVRDHYSIMNRTCNIKADLKNGLTPELICRALETEHDADLFIQGFSPPTSTAQEGSRSTSPPTPRQPLTNSVMLHNATGAPLLAMMARWLFGMSMLRLVLNEIVWSGAPMYDGHPEILQRMYQVSGGLHGKTVSEHFQSHLAAYAVGKISQISRQVLAFAPRFLNEEDLVPHFTKMARCVVLPLAFIQSSPCCPPDIYQEAKDLLMRFESDIELSQGQFAATVLYTSRLAGEWLPLHHMI</sequence>
<dbReference type="GO" id="GO:0000981">
    <property type="term" value="F:DNA-binding transcription factor activity, RNA polymerase II-specific"/>
    <property type="evidence" value="ECO:0007669"/>
    <property type="project" value="InterPro"/>
</dbReference>
<dbReference type="Proteomes" id="UP000270866">
    <property type="component" value="Chromosome 10"/>
</dbReference>
<feature type="region of interest" description="Disordered" evidence="2">
    <location>
        <begin position="60"/>
        <end position="80"/>
    </location>
</feature>
<comment type="caution">
    <text evidence="4">The sequence shown here is derived from an EMBL/GenBank/DDBJ whole genome shotgun (WGS) entry which is preliminary data.</text>
</comment>
<dbReference type="EMBL" id="MRCU01000008">
    <property type="protein sequence ID" value="RKK12924.1"/>
    <property type="molecule type" value="Genomic_DNA"/>
</dbReference>
<protein>
    <recommendedName>
        <fullName evidence="3">Zn(2)-C6 fungal-type domain-containing protein</fullName>
    </recommendedName>
</protein>
<gene>
    <name evidence="4" type="ORF">BFJ65_g12178</name>
</gene>
<dbReference type="SMART" id="SM00066">
    <property type="entry name" value="GAL4"/>
    <property type="match status" value="1"/>
</dbReference>
<dbReference type="PANTHER" id="PTHR38791">
    <property type="entry name" value="ZN(II)2CYS6 TRANSCRIPTION FACTOR (EUROFUNG)-RELATED-RELATED"/>
    <property type="match status" value="1"/>
</dbReference>
<feature type="region of interest" description="Disordered" evidence="2">
    <location>
        <begin position="315"/>
        <end position="337"/>
    </location>
</feature>
<accession>A0A3L6N7A2</accession>
<dbReference type="InterPro" id="IPR053175">
    <property type="entry name" value="DHMBA_Reg_Transcription_Factor"/>
</dbReference>
<dbReference type="AlphaFoldDB" id="A0A3L6N7A2"/>
<evidence type="ECO:0000256" key="2">
    <source>
        <dbReference type="SAM" id="MobiDB-lite"/>
    </source>
</evidence>
<proteinExistence type="predicted"/>
<evidence type="ECO:0000313" key="4">
    <source>
        <dbReference type="EMBL" id="RKK12924.1"/>
    </source>
</evidence>